<sequence>MLTRYATLRIAHAERATERTARGLEEVGRALCALTGAADLDAAVAEADAVLAADRARRGAARRDPGGGDALSLAV</sequence>
<dbReference type="AlphaFoldDB" id="A0A918U322"/>
<evidence type="ECO:0000313" key="1">
    <source>
        <dbReference type="EMBL" id="GGX85315.1"/>
    </source>
</evidence>
<accession>A0A918U322</accession>
<dbReference type="InterPro" id="IPR033457">
    <property type="entry name" value="DUF5133"/>
</dbReference>
<protein>
    <recommendedName>
        <fullName evidence="3">DUF5133 domain-containing protein</fullName>
    </recommendedName>
</protein>
<proteinExistence type="predicted"/>
<evidence type="ECO:0008006" key="3">
    <source>
        <dbReference type="Google" id="ProtNLM"/>
    </source>
</evidence>
<comment type="caution">
    <text evidence="1">The sequence shown here is derived from an EMBL/GenBank/DDBJ whole genome shotgun (WGS) entry which is preliminary data.</text>
</comment>
<organism evidence="1 2">
    <name type="scientific">Streptomyces fructofermentans</name>
    <dbReference type="NCBI Taxonomy" id="152141"/>
    <lineage>
        <taxon>Bacteria</taxon>
        <taxon>Bacillati</taxon>
        <taxon>Actinomycetota</taxon>
        <taxon>Actinomycetes</taxon>
        <taxon>Kitasatosporales</taxon>
        <taxon>Streptomycetaceae</taxon>
        <taxon>Streptomyces</taxon>
    </lineage>
</organism>
<dbReference type="Proteomes" id="UP000645555">
    <property type="component" value="Unassembled WGS sequence"/>
</dbReference>
<name>A0A918U322_9ACTN</name>
<reference evidence="1" key="2">
    <citation type="submission" date="2020-09" db="EMBL/GenBank/DDBJ databases">
        <authorList>
            <person name="Sun Q."/>
            <person name="Ohkuma M."/>
        </authorList>
    </citation>
    <scope>NUCLEOTIDE SEQUENCE</scope>
    <source>
        <strain evidence="1">JCM 4956</strain>
    </source>
</reference>
<reference evidence="1" key="1">
    <citation type="journal article" date="2014" name="Int. J. Syst. Evol. Microbiol.">
        <title>Complete genome sequence of Corynebacterium casei LMG S-19264T (=DSM 44701T), isolated from a smear-ripened cheese.</title>
        <authorList>
            <consortium name="US DOE Joint Genome Institute (JGI-PGF)"/>
            <person name="Walter F."/>
            <person name="Albersmeier A."/>
            <person name="Kalinowski J."/>
            <person name="Ruckert C."/>
        </authorList>
    </citation>
    <scope>NUCLEOTIDE SEQUENCE</scope>
    <source>
        <strain evidence="1">JCM 4956</strain>
    </source>
</reference>
<keyword evidence="2" id="KW-1185">Reference proteome</keyword>
<gene>
    <name evidence="1" type="ORF">GCM10010515_60990</name>
</gene>
<evidence type="ECO:0000313" key="2">
    <source>
        <dbReference type="Proteomes" id="UP000645555"/>
    </source>
</evidence>
<dbReference type="Pfam" id="PF17196">
    <property type="entry name" value="DUF5133"/>
    <property type="match status" value="1"/>
</dbReference>
<dbReference type="EMBL" id="BMWD01000026">
    <property type="protein sequence ID" value="GGX85315.1"/>
    <property type="molecule type" value="Genomic_DNA"/>
</dbReference>